<evidence type="ECO:0000313" key="2">
    <source>
        <dbReference type="EMBL" id="CAG7883817.1"/>
    </source>
</evidence>
<feature type="non-terminal residue" evidence="3">
    <location>
        <position position="155"/>
    </location>
</feature>
<name>A0A3P6A1E6_BRACM</name>
<sequence length="155" mass="17794">MDSTSSFGRDKDDAGNIQAPNSTETRKESERASGATSKVKRILPPRSDVWQHYTRTTEDRNNHLAWLAGQKDQQANIDDEGRLKKAKLTEGQLREATNQMVVLGQLPLSFVESVAWKQFCHKVKFGYTPHSRKTARKDINKMYVEKKDALKKWFL</sequence>
<dbReference type="Gramene" id="A03p51600.2_BraZ1">
    <property type="protein sequence ID" value="A03p51600.2_BraZ1.CDS"/>
    <property type="gene ID" value="A03g51600.2_BraZ1"/>
</dbReference>
<evidence type="ECO:0000313" key="3">
    <source>
        <dbReference type="EMBL" id="VDC82985.1"/>
    </source>
</evidence>
<organism evidence="3">
    <name type="scientific">Brassica campestris</name>
    <name type="common">Field mustard</name>
    <dbReference type="NCBI Taxonomy" id="3711"/>
    <lineage>
        <taxon>Eukaryota</taxon>
        <taxon>Viridiplantae</taxon>
        <taxon>Streptophyta</taxon>
        <taxon>Embryophyta</taxon>
        <taxon>Tracheophyta</taxon>
        <taxon>Spermatophyta</taxon>
        <taxon>Magnoliopsida</taxon>
        <taxon>eudicotyledons</taxon>
        <taxon>Gunneridae</taxon>
        <taxon>Pentapetalae</taxon>
        <taxon>rosids</taxon>
        <taxon>malvids</taxon>
        <taxon>Brassicales</taxon>
        <taxon>Brassicaceae</taxon>
        <taxon>Brassiceae</taxon>
        <taxon>Brassica</taxon>
    </lineage>
</organism>
<gene>
    <name evidence="3" type="ORF">BRAA03T14203Z</name>
    <name evidence="2" type="ORF">BRAPAZ1V2_A03P51600.2</name>
</gene>
<dbReference type="Proteomes" id="UP000694005">
    <property type="component" value="Chromosome A03"/>
</dbReference>
<protein>
    <submittedName>
        <fullName evidence="2">Uncharacterized protein</fullName>
    </submittedName>
</protein>
<evidence type="ECO:0000256" key="1">
    <source>
        <dbReference type="SAM" id="MobiDB-lite"/>
    </source>
</evidence>
<feature type="region of interest" description="Disordered" evidence="1">
    <location>
        <begin position="1"/>
        <end position="47"/>
    </location>
</feature>
<dbReference type="EMBL" id="LR031572">
    <property type="protein sequence ID" value="VDC82985.1"/>
    <property type="molecule type" value="Genomic_DNA"/>
</dbReference>
<dbReference type="EMBL" id="LS974619">
    <property type="protein sequence ID" value="CAG7883817.1"/>
    <property type="molecule type" value="Genomic_DNA"/>
</dbReference>
<dbReference type="InterPro" id="IPR052035">
    <property type="entry name" value="ZnF_BED_domain_contain"/>
</dbReference>
<reference evidence="3" key="1">
    <citation type="submission" date="2018-11" db="EMBL/GenBank/DDBJ databases">
        <authorList>
            <consortium name="Genoscope - CEA"/>
            <person name="William W."/>
        </authorList>
    </citation>
    <scope>NUCLEOTIDE SEQUENCE</scope>
</reference>
<accession>A0A3P6A1E6</accession>
<dbReference type="AlphaFoldDB" id="A0A3P6A1E6"/>
<dbReference type="PANTHER" id="PTHR46481">
    <property type="entry name" value="ZINC FINGER BED DOMAIN-CONTAINING PROTEIN 4"/>
    <property type="match status" value="1"/>
</dbReference>
<dbReference type="PANTHER" id="PTHR46481:SF2">
    <property type="entry name" value="BED-TYPE DOMAIN-CONTAINING PROTEIN"/>
    <property type="match status" value="1"/>
</dbReference>
<proteinExistence type="predicted"/>